<dbReference type="EMBL" id="JACLQD010000009">
    <property type="protein sequence ID" value="MBC2837632.1"/>
    <property type="molecule type" value="Genomic_DNA"/>
</dbReference>
<dbReference type="GO" id="GO:0006552">
    <property type="term" value="P:L-leucine catabolic process"/>
    <property type="evidence" value="ECO:0007669"/>
    <property type="project" value="TreeGrafter"/>
</dbReference>
<feature type="domain" description="Acyl-CoA dehydrogenase C-terminal" evidence="3">
    <location>
        <begin position="235"/>
        <end position="361"/>
    </location>
</feature>
<gene>
    <name evidence="4" type="ORF">H7F16_19115</name>
</gene>
<dbReference type="SUPFAM" id="SSF56645">
    <property type="entry name" value="Acyl-CoA dehydrogenase NM domain-like"/>
    <property type="match status" value="1"/>
</dbReference>
<dbReference type="Pfam" id="PF08028">
    <property type="entry name" value="Acyl-CoA_dh_2"/>
    <property type="match status" value="1"/>
</dbReference>
<evidence type="ECO:0000259" key="3">
    <source>
        <dbReference type="Pfam" id="PF08028"/>
    </source>
</evidence>
<evidence type="ECO:0008006" key="6">
    <source>
        <dbReference type="Google" id="ProtNLM"/>
    </source>
</evidence>
<keyword evidence="1" id="KW-0560">Oxidoreductase</keyword>
<dbReference type="Gene3D" id="1.20.140.10">
    <property type="entry name" value="Butyryl-CoA Dehydrogenase, subunit A, domain 3"/>
    <property type="match status" value="1"/>
</dbReference>
<sequence length="383" mass="41087">MDAIPLQTATTAKACIEALGSEVIRLRPRFERERRLPDELFAAMVRADLFRLSIPRTVGGAQLGLRDWFGVMEAASSLDASVGWVLANVTIAGRMSGFLPPETVSEWFSSPDCAIAGSTAALGKAVPTTGGYLVSGKWPFASGIHAARRVMGLCEIPAIDDPYARVVCAFMPIEAVQLNDDWHTLGLRGSGSVTFEADGVFVPESHVAPFLLHRPVIDADPYHLPHLSIFPLSVTLVALGITQAAIADFAAMADRTRGGTAAKLAERELVQTEYGRCITLHRSARSLVLDALDGLESAFATPGERAIPRATFRASLAQAGELCETVMTTLCRLLGTASISETSSFERRARDLTTATRHVAMGTHNLTVLGRLALGQDAETIRF</sequence>
<dbReference type="Proteomes" id="UP000555411">
    <property type="component" value="Unassembled WGS sequence"/>
</dbReference>
<dbReference type="Gene3D" id="1.10.540.10">
    <property type="entry name" value="Acyl-CoA dehydrogenase/oxidase, N-terminal domain"/>
    <property type="match status" value="1"/>
</dbReference>
<keyword evidence="5" id="KW-1185">Reference proteome</keyword>
<dbReference type="InterPro" id="IPR046373">
    <property type="entry name" value="Acyl-CoA_Oxase/DH_mid-dom_sf"/>
</dbReference>
<name>A0A842IC83_9RHOB</name>
<dbReference type="AlphaFoldDB" id="A0A842IC83"/>
<dbReference type="PANTHER" id="PTHR43884">
    <property type="entry name" value="ACYL-COA DEHYDROGENASE"/>
    <property type="match status" value="1"/>
</dbReference>
<protein>
    <recommendedName>
        <fullName evidence="6">Acyl-CoA dehydrogenase</fullName>
    </recommendedName>
</protein>
<dbReference type="SUPFAM" id="SSF47203">
    <property type="entry name" value="Acyl-CoA dehydrogenase C-terminal domain-like"/>
    <property type="match status" value="1"/>
</dbReference>
<evidence type="ECO:0000313" key="5">
    <source>
        <dbReference type="Proteomes" id="UP000555411"/>
    </source>
</evidence>
<dbReference type="InterPro" id="IPR013107">
    <property type="entry name" value="Acyl-CoA_DH_C"/>
</dbReference>
<evidence type="ECO:0000256" key="1">
    <source>
        <dbReference type="ARBA" id="ARBA00023002"/>
    </source>
</evidence>
<comment type="caution">
    <text evidence="4">The sequence shown here is derived from an EMBL/GenBank/DDBJ whole genome shotgun (WGS) entry which is preliminary data.</text>
</comment>
<evidence type="ECO:0000259" key="2">
    <source>
        <dbReference type="Pfam" id="PF02771"/>
    </source>
</evidence>
<dbReference type="GO" id="GO:0050660">
    <property type="term" value="F:flavin adenine dinucleotide binding"/>
    <property type="evidence" value="ECO:0007669"/>
    <property type="project" value="InterPro"/>
</dbReference>
<organism evidence="4 5">
    <name type="scientific">Paragemmobacter straminiformis</name>
    <dbReference type="NCBI Taxonomy" id="2045119"/>
    <lineage>
        <taxon>Bacteria</taxon>
        <taxon>Pseudomonadati</taxon>
        <taxon>Pseudomonadota</taxon>
        <taxon>Alphaproteobacteria</taxon>
        <taxon>Rhodobacterales</taxon>
        <taxon>Paracoccaceae</taxon>
        <taxon>Paragemmobacter</taxon>
    </lineage>
</organism>
<dbReference type="InterPro" id="IPR036250">
    <property type="entry name" value="AcylCo_DH-like_C"/>
</dbReference>
<accession>A0A842IC83</accession>
<proteinExistence type="predicted"/>
<reference evidence="4 5" key="1">
    <citation type="journal article" date="2017" name="Int. J. Syst. Evol. Microbiol.">
        <title>Gemmobacter straminiformis sp. nov., isolated from an artificial fountain.</title>
        <authorList>
            <person name="Kang J.Y."/>
            <person name="Kim M.J."/>
            <person name="Chun J."/>
            <person name="Son K.P."/>
            <person name="Jahng K.Y."/>
        </authorList>
    </citation>
    <scope>NUCLEOTIDE SEQUENCE [LARGE SCALE GENOMIC DNA]</scope>
    <source>
        <strain evidence="4 5">CAM-8</strain>
    </source>
</reference>
<dbReference type="GO" id="GO:0008470">
    <property type="term" value="F:3-methylbutanoyl-CoA dehydrogenase activity"/>
    <property type="evidence" value="ECO:0007669"/>
    <property type="project" value="TreeGrafter"/>
</dbReference>
<dbReference type="Gene3D" id="2.40.110.10">
    <property type="entry name" value="Butyryl-CoA Dehydrogenase, subunit A, domain 2"/>
    <property type="match status" value="1"/>
</dbReference>
<dbReference type="PANTHER" id="PTHR43884:SF12">
    <property type="entry name" value="ISOVALERYL-COA DEHYDROGENASE, MITOCHONDRIAL-RELATED"/>
    <property type="match status" value="1"/>
</dbReference>
<dbReference type="InterPro" id="IPR009100">
    <property type="entry name" value="AcylCoA_DH/oxidase_NM_dom_sf"/>
</dbReference>
<dbReference type="InterPro" id="IPR037069">
    <property type="entry name" value="AcylCoA_DH/ox_N_sf"/>
</dbReference>
<dbReference type="PIRSF" id="PIRSF016578">
    <property type="entry name" value="HsaA"/>
    <property type="match status" value="1"/>
</dbReference>
<dbReference type="InterPro" id="IPR013786">
    <property type="entry name" value="AcylCoA_DH/ox_N"/>
</dbReference>
<dbReference type="RefSeq" id="WP_185799247.1">
    <property type="nucleotide sequence ID" value="NZ_JACLQD010000009.1"/>
</dbReference>
<evidence type="ECO:0000313" key="4">
    <source>
        <dbReference type="EMBL" id="MBC2837632.1"/>
    </source>
</evidence>
<feature type="domain" description="Acyl-CoA dehydrogenase/oxidase N-terminal" evidence="2">
    <location>
        <begin position="22"/>
        <end position="88"/>
    </location>
</feature>
<dbReference type="Pfam" id="PF02771">
    <property type="entry name" value="Acyl-CoA_dh_N"/>
    <property type="match status" value="1"/>
</dbReference>